<dbReference type="GO" id="GO:0009432">
    <property type="term" value="P:SOS response"/>
    <property type="evidence" value="ECO:0007669"/>
    <property type="project" value="UniProtKB-UniRule"/>
</dbReference>
<dbReference type="InterPro" id="IPR010997">
    <property type="entry name" value="HRDC-like_sf"/>
</dbReference>
<dbReference type="FunFam" id="3.40.50.300:FF:001389">
    <property type="entry name" value="ATP-dependent DNA helicase RecQ"/>
    <property type="match status" value="1"/>
</dbReference>
<evidence type="ECO:0000256" key="2">
    <source>
        <dbReference type="ARBA" id="ARBA00001947"/>
    </source>
</evidence>
<dbReference type="InterPro" id="IPR036388">
    <property type="entry name" value="WH-like_DNA-bd_sf"/>
</dbReference>
<dbReference type="InterPro" id="IPR027417">
    <property type="entry name" value="P-loop_NTPase"/>
</dbReference>
<dbReference type="InterPro" id="IPR032284">
    <property type="entry name" value="RecQ_Zn-bd"/>
</dbReference>
<dbReference type="InterPro" id="IPR044876">
    <property type="entry name" value="HRDC_dom_sf"/>
</dbReference>
<protein>
    <recommendedName>
        <fullName evidence="16">DNA helicase RecQ</fullName>
        <ecNumber evidence="16">5.6.2.4</ecNumber>
    </recommendedName>
</protein>
<keyword evidence="13" id="KW-0234">DNA repair</keyword>
<dbReference type="Pfam" id="PF00271">
    <property type="entry name" value="Helicase_C"/>
    <property type="match status" value="1"/>
</dbReference>
<evidence type="ECO:0000259" key="18">
    <source>
        <dbReference type="PROSITE" id="PS50967"/>
    </source>
</evidence>
<dbReference type="PANTHER" id="PTHR13710:SF105">
    <property type="entry name" value="ATP-DEPENDENT DNA HELICASE Q1"/>
    <property type="match status" value="1"/>
</dbReference>
<dbReference type="PANTHER" id="PTHR13710">
    <property type="entry name" value="DNA HELICASE RECQ FAMILY MEMBER"/>
    <property type="match status" value="1"/>
</dbReference>
<dbReference type="GO" id="GO:0006260">
    <property type="term" value="P:DNA replication"/>
    <property type="evidence" value="ECO:0007669"/>
    <property type="project" value="InterPro"/>
</dbReference>
<keyword evidence="11" id="KW-0238">DNA-binding</keyword>
<name>A0A800N9V8_CYTFI</name>
<organism evidence="21 22">
    <name type="scientific">Cytobacillus firmus</name>
    <name type="common">Bacillus firmus</name>
    <dbReference type="NCBI Taxonomy" id="1399"/>
    <lineage>
        <taxon>Bacteria</taxon>
        <taxon>Bacillati</taxon>
        <taxon>Bacillota</taxon>
        <taxon>Bacilli</taxon>
        <taxon>Bacillales</taxon>
        <taxon>Bacillaceae</taxon>
        <taxon>Cytobacillus</taxon>
    </lineage>
</organism>
<dbReference type="GO" id="GO:0006281">
    <property type="term" value="P:DNA repair"/>
    <property type="evidence" value="ECO:0007669"/>
    <property type="project" value="UniProtKB-KW"/>
</dbReference>
<sequence length="728" mass="83124">MKLKEKLYLIELVINLLAQAENYLKKYFGYTSFRPGQQEIIQNILSQTNTLGILPTGGGKSICFQIPALVLPGTAIVISPLISLMKDQVDALSTAGIPAAFINSTLSSAEYQHIVAGIRNGEYKLVYVAPERFGSMAFWELLNDISINAIIFDEAHCISQWGHDFRPSYRSVVSELSNLYQKPVIAALTATATRDVAEDIRRLLNIGEENTFITGFARDNLSFHVLKGVNKRDFLLQTINKHKNEAGIIYTSSRRETDQLYQFLKGKNCSVAKYHAGLKEEERKKAQDAFVYDESDIMVATNAFGMGIDKSNVRYVIHYNLPRNIEAYYQEAGRAGRDGEDSICYLLFAPQDIQLQKFLIEDSSLDPRKMEQEYSKLKDMVNYCHTEKCLQSYIIDYFDENAEPILCGKCSSCLDDRTSIDITQEALMIFSCIKRMGERFGVTLTAQVLKGSSNKRIRELNFNQLSTFGLMKNRKEKEIAEMINYLLAEEYLILTDGKYPTVRLSANAVPVLKGQKKLAMKISEPVPVQEADENIELFEMLRKLRKKIADEENVPPFVVFADTALKEMCRYFPVTKDMMLNIKGVGQMKFDKYGEDFIQAIKEFAEEHNISPMPSAEPASMTEEPQDERPSYQISYDYYMDGMSIREIAKKRNFSPITIQEHIFRSIKEGNEIDWTDIFNETEEQLVLQAAEKAGRDKLKPIKEELPDEIDYFKIKAVLVKDELQKQN</sequence>
<dbReference type="SMART" id="SM00487">
    <property type="entry name" value="DEXDc"/>
    <property type="match status" value="1"/>
</dbReference>
<keyword evidence="10" id="KW-0067">ATP-binding</keyword>
<dbReference type="RefSeq" id="WP_236564668.1">
    <property type="nucleotide sequence ID" value="NZ_JARMFO010000073.1"/>
</dbReference>
<evidence type="ECO:0000256" key="17">
    <source>
        <dbReference type="SAM" id="MobiDB-lite"/>
    </source>
</evidence>
<evidence type="ECO:0000256" key="9">
    <source>
        <dbReference type="ARBA" id="ARBA00022833"/>
    </source>
</evidence>
<gene>
    <name evidence="21" type="ORF">KIS1582_2831</name>
</gene>
<dbReference type="PROSITE" id="PS50967">
    <property type="entry name" value="HRDC"/>
    <property type="match status" value="1"/>
</dbReference>
<dbReference type="GO" id="GO:0003677">
    <property type="term" value="F:DNA binding"/>
    <property type="evidence" value="ECO:0007669"/>
    <property type="project" value="UniProtKB-KW"/>
</dbReference>
<dbReference type="Pfam" id="PF00270">
    <property type="entry name" value="DEAD"/>
    <property type="match status" value="1"/>
</dbReference>
<dbReference type="InterPro" id="IPR002121">
    <property type="entry name" value="HRDC_dom"/>
</dbReference>
<dbReference type="GO" id="GO:0043138">
    <property type="term" value="F:3'-5' DNA helicase activity"/>
    <property type="evidence" value="ECO:0007669"/>
    <property type="project" value="UniProtKB-EC"/>
</dbReference>
<dbReference type="EMBL" id="VDEM01000032">
    <property type="protein sequence ID" value="KAF0823370.1"/>
    <property type="molecule type" value="Genomic_DNA"/>
</dbReference>
<dbReference type="InterPro" id="IPR029491">
    <property type="entry name" value="Helicase_HTH"/>
</dbReference>
<evidence type="ECO:0000259" key="20">
    <source>
        <dbReference type="PROSITE" id="PS51194"/>
    </source>
</evidence>
<keyword evidence="4" id="KW-0479">Metal-binding</keyword>
<keyword evidence="9" id="KW-0862">Zinc</keyword>
<evidence type="ECO:0000256" key="4">
    <source>
        <dbReference type="ARBA" id="ARBA00022723"/>
    </source>
</evidence>
<dbReference type="GO" id="GO:0005737">
    <property type="term" value="C:cytoplasm"/>
    <property type="evidence" value="ECO:0007669"/>
    <property type="project" value="TreeGrafter"/>
</dbReference>
<evidence type="ECO:0000256" key="14">
    <source>
        <dbReference type="ARBA" id="ARBA00023235"/>
    </source>
</evidence>
<evidence type="ECO:0000256" key="12">
    <source>
        <dbReference type="ARBA" id="ARBA00023172"/>
    </source>
</evidence>
<dbReference type="InterPro" id="IPR014001">
    <property type="entry name" value="Helicase_ATP-bd"/>
</dbReference>
<dbReference type="PROSITE" id="PS51194">
    <property type="entry name" value="HELICASE_CTER"/>
    <property type="match status" value="1"/>
</dbReference>
<feature type="domain" description="Helicase C-terminal" evidence="20">
    <location>
        <begin position="230"/>
        <end position="381"/>
    </location>
</feature>
<dbReference type="GO" id="GO:0005524">
    <property type="term" value="F:ATP binding"/>
    <property type="evidence" value="ECO:0007669"/>
    <property type="project" value="UniProtKB-KW"/>
</dbReference>
<dbReference type="CDD" id="cd17920">
    <property type="entry name" value="DEXHc_RecQ"/>
    <property type="match status" value="1"/>
</dbReference>
<dbReference type="Pfam" id="PF14493">
    <property type="entry name" value="HTH_40"/>
    <property type="match status" value="1"/>
</dbReference>
<dbReference type="SMART" id="SM00490">
    <property type="entry name" value="HELICc"/>
    <property type="match status" value="1"/>
</dbReference>
<comment type="cofactor">
    <cofactor evidence="2">
        <name>Zn(2+)</name>
        <dbReference type="ChEBI" id="CHEBI:29105"/>
    </cofactor>
</comment>
<keyword evidence="8 21" id="KW-0347">Helicase</keyword>
<dbReference type="InterPro" id="IPR006293">
    <property type="entry name" value="DNA_helicase_ATP-dep_RecQ_bac"/>
</dbReference>
<feature type="region of interest" description="Disordered" evidence="17">
    <location>
        <begin position="609"/>
        <end position="629"/>
    </location>
</feature>
<keyword evidence="14" id="KW-0413">Isomerase</keyword>
<keyword evidence="7" id="KW-0378">Hydrolase</keyword>
<dbReference type="AlphaFoldDB" id="A0A800N9V8"/>
<dbReference type="Pfam" id="PF16124">
    <property type="entry name" value="RecQ_Zn_bind"/>
    <property type="match status" value="1"/>
</dbReference>
<comment type="cofactor">
    <cofactor evidence="1">
        <name>Mg(2+)</name>
        <dbReference type="ChEBI" id="CHEBI:18420"/>
    </cofactor>
</comment>
<dbReference type="PROSITE" id="PS51192">
    <property type="entry name" value="HELICASE_ATP_BIND_1"/>
    <property type="match status" value="1"/>
</dbReference>
<evidence type="ECO:0000256" key="3">
    <source>
        <dbReference type="ARBA" id="ARBA00005446"/>
    </source>
</evidence>
<comment type="catalytic activity">
    <reaction evidence="15">
        <text>Couples ATP hydrolysis with the unwinding of duplex DNA by translocating in the 3'-5' direction.</text>
        <dbReference type="EC" id="5.6.2.4"/>
    </reaction>
</comment>
<dbReference type="GO" id="GO:0046872">
    <property type="term" value="F:metal ion binding"/>
    <property type="evidence" value="ECO:0007669"/>
    <property type="project" value="UniProtKB-KW"/>
</dbReference>
<evidence type="ECO:0000256" key="10">
    <source>
        <dbReference type="ARBA" id="ARBA00022840"/>
    </source>
</evidence>
<dbReference type="SUPFAM" id="SSF46785">
    <property type="entry name" value="Winged helix' DNA-binding domain"/>
    <property type="match status" value="1"/>
</dbReference>
<accession>A0A800N9V8</accession>
<evidence type="ECO:0000256" key="5">
    <source>
        <dbReference type="ARBA" id="ARBA00022741"/>
    </source>
</evidence>
<dbReference type="GO" id="GO:0016787">
    <property type="term" value="F:hydrolase activity"/>
    <property type="evidence" value="ECO:0007669"/>
    <property type="project" value="UniProtKB-KW"/>
</dbReference>
<evidence type="ECO:0000256" key="11">
    <source>
        <dbReference type="ARBA" id="ARBA00023125"/>
    </source>
</evidence>
<evidence type="ECO:0000256" key="8">
    <source>
        <dbReference type="ARBA" id="ARBA00022806"/>
    </source>
</evidence>
<dbReference type="Gene3D" id="1.10.150.80">
    <property type="entry name" value="HRDC domain"/>
    <property type="match status" value="1"/>
</dbReference>
<dbReference type="NCBIfam" id="TIGR00614">
    <property type="entry name" value="recQ_fam"/>
    <property type="match status" value="1"/>
</dbReference>
<evidence type="ECO:0000313" key="21">
    <source>
        <dbReference type="EMBL" id="KAF0823370.1"/>
    </source>
</evidence>
<keyword evidence="6" id="KW-0227">DNA damage</keyword>
<dbReference type="Gene3D" id="1.10.10.10">
    <property type="entry name" value="Winged helix-like DNA-binding domain superfamily/Winged helix DNA-binding domain"/>
    <property type="match status" value="1"/>
</dbReference>
<dbReference type="FunFam" id="1.10.150.80:FF:000002">
    <property type="entry name" value="ATP-dependent DNA helicase RecQ"/>
    <property type="match status" value="1"/>
</dbReference>
<dbReference type="InterPro" id="IPR001650">
    <property type="entry name" value="Helicase_C-like"/>
</dbReference>
<evidence type="ECO:0000259" key="19">
    <source>
        <dbReference type="PROSITE" id="PS51192"/>
    </source>
</evidence>
<dbReference type="SMART" id="SM00341">
    <property type="entry name" value="HRDC"/>
    <property type="match status" value="1"/>
</dbReference>
<dbReference type="Gene3D" id="3.40.50.300">
    <property type="entry name" value="P-loop containing nucleotide triphosphate hydrolases"/>
    <property type="match status" value="2"/>
</dbReference>
<feature type="domain" description="Helicase ATP-binding" evidence="19">
    <location>
        <begin position="41"/>
        <end position="210"/>
    </location>
</feature>
<dbReference type="Proteomes" id="UP000465778">
    <property type="component" value="Unassembled WGS sequence"/>
</dbReference>
<dbReference type="GO" id="GO:0009378">
    <property type="term" value="F:four-way junction helicase activity"/>
    <property type="evidence" value="ECO:0007669"/>
    <property type="project" value="TreeGrafter"/>
</dbReference>
<dbReference type="EC" id="5.6.2.4" evidence="16"/>
<proteinExistence type="inferred from homology"/>
<dbReference type="InterPro" id="IPR011545">
    <property type="entry name" value="DEAD/DEAH_box_helicase_dom"/>
</dbReference>
<evidence type="ECO:0000256" key="7">
    <source>
        <dbReference type="ARBA" id="ARBA00022801"/>
    </source>
</evidence>
<dbReference type="NCBIfam" id="TIGR01389">
    <property type="entry name" value="recQ"/>
    <property type="match status" value="1"/>
</dbReference>
<evidence type="ECO:0000256" key="6">
    <source>
        <dbReference type="ARBA" id="ARBA00022763"/>
    </source>
</evidence>
<comment type="caution">
    <text evidence="21">The sequence shown here is derived from an EMBL/GenBank/DDBJ whole genome shotgun (WGS) entry which is preliminary data.</text>
</comment>
<dbReference type="InterPro" id="IPR004589">
    <property type="entry name" value="DNA_helicase_ATP-dep_RecQ"/>
</dbReference>
<dbReference type="GO" id="GO:0030894">
    <property type="term" value="C:replisome"/>
    <property type="evidence" value="ECO:0007669"/>
    <property type="project" value="TreeGrafter"/>
</dbReference>
<dbReference type="InterPro" id="IPR018982">
    <property type="entry name" value="RQC_domain"/>
</dbReference>
<evidence type="ECO:0000256" key="1">
    <source>
        <dbReference type="ARBA" id="ARBA00001946"/>
    </source>
</evidence>
<evidence type="ECO:0000256" key="15">
    <source>
        <dbReference type="ARBA" id="ARBA00034617"/>
    </source>
</evidence>
<keyword evidence="5" id="KW-0547">Nucleotide-binding</keyword>
<evidence type="ECO:0000256" key="16">
    <source>
        <dbReference type="NCBIfam" id="TIGR01389"/>
    </source>
</evidence>
<keyword evidence="12" id="KW-0233">DNA recombination</keyword>
<evidence type="ECO:0000313" key="22">
    <source>
        <dbReference type="Proteomes" id="UP000465778"/>
    </source>
</evidence>
<dbReference type="SMART" id="SM00956">
    <property type="entry name" value="RQC"/>
    <property type="match status" value="1"/>
</dbReference>
<dbReference type="GO" id="GO:0006310">
    <property type="term" value="P:DNA recombination"/>
    <property type="evidence" value="ECO:0007669"/>
    <property type="project" value="UniProtKB-UniRule"/>
</dbReference>
<dbReference type="SUPFAM" id="SSF47819">
    <property type="entry name" value="HRDC-like"/>
    <property type="match status" value="1"/>
</dbReference>
<evidence type="ECO:0000256" key="13">
    <source>
        <dbReference type="ARBA" id="ARBA00023204"/>
    </source>
</evidence>
<dbReference type="Pfam" id="PF09382">
    <property type="entry name" value="RQC"/>
    <property type="match status" value="1"/>
</dbReference>
<dbReference type="SUPFAM" id="SSF52540">
    <property type="entry name" value="P-loop containing nucleoside triphosphate hydrolases"/>
    <property type="match status" value="1"/>
</dbReference>
<dbReference type="GO" id="GO:0043590">
    <property type="term" value="C:bacterial nucleoid"/>
    <property type="evidence" value="ECO:0007669"/>
    <property type="project" value="TreeGrafter"/>
</dbReference>
<feature type="domain" description="HRDC" evidence="18">
    <location>
        <begin position="531"/>
        <end position="611"/>
    </location>
</feature>
<reference evidence="21 22" key="1">
    <citation type="journal article" date="2020" name="G3 (Bethesda)">
        <title>Whole Genome Sequencing and Comparative Genomics of Two Nematicidal Bacillus Strains Reveals a Wide Range of Possible Virulence Factors.</title>
        <authorList>
            <person name="Susic N."/>
            <person name="Janezic S."/>
            <person name="Rupnik M."/>
            <person name="Geric Stare B."/>
        </authorList>
    </citation>
    <scope>NUCLEOTIDE SEQUENCE [LARGE SCALE GENOMIC DNA]</scope>
    <source>
        <strain evidence="21 22">I-1582</strain>
    </source>
</reference>
<dbReference type="Pfam" id="PF00570">
    <property type="entry name" value="HRDC"/>
    <property type="match status" value="1"/>
</dbReference>
<comment type="similarity">
    <text evidence="3">Belongs to the helicase family. RecQ subfamily.</text>
</comment>
<dbReference type="InterPro" id="IPR036390">
    <property type="entry name" value="WH_DNA-bd_sf"/>
</dbReference>